<protein>
    <submittedName>
        <fullName evidence="1">Uncharacterized protein</fullName>
    </submittedName>
</protein>
<accession>A0ACC3MBR4</accession>
<gene>
    <name evidence="1" type="ORF">LTR37_020928</name>
</gene>
<dbReference type="Proteomes" id="UP001281147">
    <property type="component" value="Unassembled WGS sequence"/>
</dbReference>
<name>A0ACC3MBR4_9PEZI</name>
<organism evidence="1 2">
    <name type="scientific">Vermiconidia calcicola</name>
    <dbReference type="NCBI Taxonomy" id="1690605"/>
    <lineage>
        <taxon>Eukaryota</taxon>
        <taxon>Fungi</taxon>
        <taxon>Dikarya</taxon>
        <taxon>Ascomycota</taxon>
        <taxon>Pezizomycotina</taxon>
        <taxon>Dothideomycetes</taxon>
        <taxon>Dothideomycetidae</taxon>
        <taxon>Mycosphaerellales</taxon>
        <taxon>Extremaceae</taxon>
        <taxon>Vermiconidia</taxon>
    </lineage>
</organism>
<comment type="caution">
    <text evidence="1">The sequence shown here is derived from an EMBL/GenBank/DDBJ whole genome shotgun (WGS) entry which is preliminary data.</text>
</comment>
<evidence type="ECO:0000313" key="1">
    <source>
        <dbReference type="EMBL" id="KAK3681214.1"/>
    </source>
</evidence>
<proteinExistence type="predicted"/>
<sequence length="230" mass="25520">MQDFLDLKNPHRPIRVGVILTNSETEILDVAPIDIFSGISKEFLHNLPPHLLSDKMRDQALDVEFHWVNETGKEAQLTAGGIMRPTHTFETCPPLDVALMGAHDMGYTMSSGEIEYVKKCYEGCAAFLFVCGGFMVALQAGLLEGKTATAPRPMVEHLRKTNPEVNWVAKRWAHDGKIWTSGALLNGTDMTKAFATETWGGQEDDFVGMGVRLGGYPYRDVNYADVTWAL</sequence>
<reference evidence="1" key="1">
    <citation type="submission" date="2023-07" db="EMBL/GenBank/DDBJ databases">
        <title>Black Yeasts Isolated from many extreme environments.</title>
        <authorList>
            <person name="Coleine C."/>
            <person name="Stajich J.E."/>
            <person name="Selbmann L."/>
        </authorList>
    </citation>
    <scope>NUCLEOTIDE SEQUENCE</scope>
    <source>
        <strain evidence="1">CCFEE 5714</strain>
    </source>
</reference>
<dbReference type="EMBL" id="JAUTXU010000406">
    <property type="protein sequence ID" value="KAK3681214.1"/>
    <property type="molecule type" value="Genomic_DNA"/>
</dbReference>
<evidence type="ECO:0000313" key="2">
    <source>
        <dbReference type="Proteomes" id="UP001281147"/>
    </source>
</evidence>
<keyword evidence="2" id="KW-1185">Reference proteome</keyword>